<reference evidence="2 3" key="1">
    <citation type="submission" date="2016-10" db="EMBL/GenBank/DDBJ databases">
        <authorList>
            <person name="Varghese N."/>
            <person name="Submissions S."/>
        </authorList>
    </citation>
    <scope>NUCLEOTIDE SEQUENCE [LARGE SCALE GENOMIC DNA]</scope>
    <source>
        <strain evidence="2 3">DSM 20586</strain>
    </source>
</reference>
<feature type="domain" description="Glycosyltransferase 2-like" evidence="1">
    <location>
        <begin position="5"/>
        <end position="117"/>
    </location>
</feature>
<accession>A0AB38A4T4</accession>
<dbReference type="Pfam" id="PF00535">
    <property type="entry name" value="Glycos_transf_2"/>
    <property type="match status" value="1"/>
</dbReference>
<dbReference type="Gene3D" id="3.90.550.10">
    <property type="entry name" value="Spore Coat Polysaccharide Biosynthesis Protein SpsA, Chain A"/>
    <property type="match status" value="1"/>
</dbReference>
<proteinExistence type="predicted"/>
<sequence>MAKLSVIVPMYNVQAYLEQCLDSLLAQTFTDIEVICVNDGSPDNSYDIAQTYAARDPRFTLIDKPNGGLSSARNAGILAAHAPYVCFLDADDRFKPQTCERIVQELDATHADVLVFGGEALPLSESYAWLEEVLSPRTITYETCTPELIFTEAVKPFSWRLVCKKAFLHEQHILFNETVRYGEDQIFAFELFPRSNKTRLISDKLYEYRIVHTASLLNTMLQDRTDMLLEHIKLQQIIFDSWQRMGILQRYINYQLEWLIEFYLLDALMLDTQGFLTVWQAAHKQLQDTFERSQIKSAQIRRPSKKVLLACYENKPLSPTRRKLLKLYYLVVKRGAKGIVKRILRGRAKVHS</sequence>
<protein>
    <submittedName>
        <fullName evidence="2">Glycosyltransferase involved in cell wall bisynthesis</fullName>
    </submittedName>
</protein>
<dbReference type="SUPFAM" id="SSF53448">
    <property type="entry name" value="Nucleotide-diphospho-sugar transferases"/>
    <property type="match status" value="1"/>
</dbReference>
<gene>
    <name evidence="2" type="ORF">SAMN04489746_0194</name>
</gene>
<dbReference type="PANTHER" id="PTHR22916:SF3">
    <property type="entry name" value="UDP-GLCNAC:BETAGAL BETA-1,3-N-ACETYLGLUCOSAMINYLTRANSFERASE-LIKE PROTEIN 1"/>
    <property type="match status" value="1"/>
</dbReference>
<dbReference type="GO" id="GO:0016758">
    <property type="term" value="F:hexosyltransferase activity"/>
    <property type="evidence" value="ECO:0007669"/>
    <property type="project" value="UniProtKB-ARBA"/>
</dbReference>
<dbReference type="InterPro" id="IPR001173">
    <property type="entry name" value="Glyco_trans_2-like"/>
</dbReference>
<dbReference type="InterPro" id="IPR029044">
    <property type="entry name" value="Nucleotide-diphossugar_trans"/>
</dbReference>
<comment type="caution">
    <text evidence="2">The sequence shown here is derived from an EMBL/GenBank/DDBJ whole genome shotgun (WGS) entry which is preliminary data.</text>
</comment>
<dbReference type="AlphaFoldDB" id="A0AB38A4T4"/>
<evidence type="ECO:0000313" key="2">
    <source>
        <dbReference type="EMBL" id="SEB43021.1"/>
    </source>
</evidence>
<organism evidence="2 3">
    <name type="scientific">Atopobium minutum</name>
    <dbReference type="NCBI Taxonomy" id="1381"/>
    <lineage>
        <taxon>Bacteria</taxon>
        <taxon>Bacillati</taxon>
        <taxon>Actinomycetota</taxon>
        <taxon>Coriobacteriia</taxon>
        <taxon>Coriobacteriales</taxon>
        <taxon>Atopobiaceae</taxon>
        <taxon>Atopobium</taxon>
    </lineage>
</organism>
<evidence type="ECO:0000259" key="1">
    <source>
        <dbReference type="Pfam" id="PF00535"/>
    </source>
</evidence>
<dbReference type="Proteomes" id="UP000183687">
    <property type="component" value="Unassembled WGS sequence"/>
</dbReference>
<dbReference type="PANTHER" id="PTHR22916">
    <property type="entry name" value="GLYCOSYLTRANSFERASE"/>
    <property type="match status" value="1"/>
</dbReference>
<dbReference type="CDD" id="cd00761">
    <property type="entry name" value="Glyco_tranf_GTA_type"/>
    <property type="match status" value="1"/>
</dbReference>
<dbReference type="RefSeq" id="WP_002563573.1">
    <property type="nucleotide sequence ID" value="NZ_CALJSN010000005.1"/>
</dbReference>
<name>A0AB38A4T4_9ACTN</name>
<evidence type="ECO:0000313" key="3">
    <source>
        <dbReference type="Proteomes" id="UP000183687"/>
    </source>
</evidence>
<dbReference type="EMBL" id="FNSH01000001">
    <property type="protein sequence ID" value="SEB43021.1"/>
    <property type="molecule type" value="Genomic_DNA"/>
</dbReference>